<dbReference type="InterPro" id="IPR001374">
    <property type="entry name" value="R3H_dom"/>
</dbReference>
<accession>A0A7R9J318</accession>
<dbReference type="PROSITE" id="PS51061">
    <property type="entry name" value="R3H"/>
    <property type="match status" value="1"/>
</dbReference>
<gene>
    <name evidence="2" type="ORF">TCMB3V08_LOCUS4523</name>
</gene>
<dbReference type="AlphaFoldDB" id="A0A7R9J318"/>
<dbReference type="Pfam" id="PF01424">
    <property type="entry name" value="R3H"/>
    <property type="match status" value="1"/>
</dbReference>
<organism evidence="2">
    <name type="scientific">Timema californicum</name>
    <name type="common">California timema</name>
    <name type="synonym">Walking stick</name>
    <dbReference type="NCBI Taxonomy" id="61474"/>
    <lineage>
        <taxon>Eukaryota</taxon>
        <taxon>Metazoa</taxon>
        <taxon>Ecdysozoa</taxon>
        <taxon>Arthropoda</taxon>
        <taxon>Hexapoda</taxon>
        <taxon>Insecta</taxon>
        <taxon>Pterygota</taxon>
        <taxon>Neoptera</taxon>
        <taxon>Polyneoptera</taxon>
        <taxon>Phasmatodea</taxon>
        <taxon>Timematodea</taxon>
        <taxon>Timematoidea</taxon>
        <taxon>Timematidae</taxon>
        <taxon>Timema</taxon>
    </lineage>
</organism>
<dbReference type="SUPFAM" id="SSF82708">
    <property type="entry name" value="R3H domain"/>
    <property type="match status" value="1"/>
</dbReference>
<name>A0A7R9J318_TIMCA</name>
<reference evidence="2" key="1">
    <citation type="submission" date="2020-11" db="EMBL/GenBank/DDBJ databases">
        <authorList>
            <person name="Tran Van P."/>
        </authorList>
    </citation>
    <scope>NUCLEOTIDE SEQUENCE</scope>
</reference>
<dbReference type="GO" id="GO:0003676">
    <property type="term" value="F:nucleic acid binding"/>
    <property type="evidence" value="ECO:0007669"/>
    <property type="project" value="UniProtKB-UniRule"/>
</dbReference>
<dbReference type="Gene3D" id="3.30.1370.50">
    <property type="entry name" value="R3H-like domain"/>
    <property type="match status" value="1"/>
</dbReference>
<proteinExistence type="predicted"/>
<dbReference type="InterPro" id="IPR036867">
    <property type="entry name" value="R3H_dom_sf"/>
</dbReference>
<protein>
    <submittedName>
        <fullName evidence="2">(California timema) hypothetical protein</fullName>
    </submittedName>
</protein>
<evidence type="ECO:0000259" key="1">
    <source>
        <dbReference type="PROSITE" id="PS51061"/>
    </source>
</evidence>
<sequence length="116" mass="13318">MGSLNCVKYHPADRRDVVSLNEEARKCCKLLCGSVIKSESVVLTWNNGEFIQLSDYLSKEHNDSEIVLLFPPVNNYRRFLIHKVCEEFSKELGTFSIGQGHGRRTVVCFKEQLIVR</sequence>
<evidence type="ECO:0000313" key="2">
    <source>
        <dbReference type="EMBL" id="CAD7571860.1"/>
    </source>
</evidence>
<dbReference type="EMBL" id="OE180730">
    <property type="protein sequence ID" value="CAD7571860.1"/>
    <property type="molecule type" value="Genomic_DNA"/>
</dbReference>
<feature type="domain" description="R3H" evidence="1">
    <location>
        <begin position="44"/>
        <end position="111"/>
    </location>
</feature>